<comment type="similarity">
    <text evidence="2">Belongs to the binding-protein-dependent transport system permease family. FecCD subfamily.</text>
</comment>
<feature type="transmembrane region" description="Helical" evidence="8">
    <location>
        <begin position="106"/>
        <end position="126"/>
    </location>
</feature>
<gene>
    <name evidence="9" type="ORF">CGLY_12200</name>
</gene>
<dbReference type="GO" id="GO:0005886">
    <property type="term" value="C:plasma membrane"/>
    <property type="evidence" value="ECO:0007669"/>
    <property type="project" value="UniProtKB-SubCell"/>
</dbReference>
<keyword evidence="5 8" id="KW-0812">Transmembrane</keyword>
<evidence type="ECO:0000256" key="7">
    <source>
        <dbReference type="ARBA" id="ARBA00023136"/>
    </source>
</evidence>
<organism evidence="9 10">
    <name type="scientific">Corynebacterium glyciniphilum AJ 3170</name>
    <dbReference type="NCBI Taxonomy" id="1404245"/>
    <lineage>
        <taxon>Bacteria</taxon>
        <taxon>Bacillati</taxon>
        <taxon>Actinomycetota</taxon>
        <taxon>Actinomycetes</taxon>
        <taxon>Mycobacteriales</taxon>
        <taxon>Corynebacteriaceae</taxon>
        <taxon>Corynebacterium</taxon>
    </lineage>
</organism>
<proteinExistence type="inferred from homology"/>
<dbReference type="PANTHER" id="PTHR30472:SF19">
    <property type="entry name" value="PETROBACTIN IMPORT SYSTEM PERMEASE PROTEIN YCLO"/>
    <property type="match status" value="1"/>
</dbReference>
<feature type="transmembrane region" description="Helical" evidence="8">
    <location>
        <begin position="318"/>
        <end position="339"/>
    </location>
</feature>
<dbReference type="PANTHER" id="PTHR30472">
    <property type="entry name" value="FERRIC ENTEROBACTIN TRANSPORT SYSTEM PERMEASE PROTEIN"/>
    <property type="match status" value="1"/>
</dbReference>
<dbReference type="GO" id="GO:0022857">
    <property type="term" value="F:transmembrane transporter activity"/>
    <property type="evidence" value="ECO:0007669"/>
    <property type="project" value="InterPro"/>
</dbReference>
<keyword evidence="4" id="KW-1003">Cell membrane</keyword>
<dbReference type="SUPFAM" id="SSF81345">
    <property type="entry name" value="ABC transporter involved in vitamin B12 uptake, BtuC"/>
    <property type="match status" value="1"/>
</dbReference>
<feature type="transmembrane region" description="Helical" evidence="8">
    <location>
        <begin position="27"/>
        <end position="47"/>
    </location>
</feature>
<name>X5EBV9_9CORY</name>
<protein>
    <submittedName>
        <fullName evidence="9">ABC-type enterochelin transporter, permease subunit</fullName>
    </submittedName>
</protein>
<dbReference type="eggNOG" id="COG4605">
    <property type="taxonomic scope" value="Bacteria"/>
</dbReference>
<dbReference type="InterPro" id="IPR000522">
    <property type="entry name" value="ABC_transptr_permease_BtuC"/>
</dbReference>
<evidence type="ECO:0000256" key="3">
    <source>
        <dbReference type="ARBA" id="ARBA00022448"/>
    </source>
</evidence>
<feature type="transmembrane region" description="Helical" evidence="8">
    <location>
        <begin position="292"/>
        <end position="311"/>
    </location>
</feature>
<sequence>MDAGTSDVRHAKRHSGPFATRKERTRYIILVTILGIAAAGFTMGHLSYGNPMDFGTSGYWKIAGMRVESLVAMLIVAFCQAFATVSFHTATNNRIITPSIMGFESLYVVTQTAVIFFLGVGGLNAFTGTTQFIFQSALMIIFAVLLYSWLLSGRFGNIQIMLLVGVVIGGGLGSLSTFMQRLLDPNEFDVLTARNFGNLGNADTDNFPLVIPIVVVACTFLYLRSRRMNVVALGKDAADNLGINHKRELMILLFLVAVLMAMTTSLVGPMTFLGFLVATLAYQFTDTYDHRLILPVAVLVGYIVMSGSYFIMRNIFYAEGMVTIVIELVGGALFLFFIMRKGRL</sequence>
<evidence type="ECO:0000313" key="10">
    <source>
        <dbReference type="Proteomes" id="UP000023703"/>
    </source>
</evidence>
<dbReference type="InterPro" id="IPR037294">
    <property type="entry name" value="ABC_BtuC-like"/>
</dbReference>
<dbReference type="EMBL" id="CP006842">
    <property type="protein sequence ID" value="AHW64880.1"/>
    <property type="molecule type" value="Genomic_DNA"/>
</dbReference>
<dbReference type="KEGG" id="cgy:CGLY_12200"/>
<evidence type="ECO:0000256" key="8">
    <source>
        <dbReference type="SAM" id="Phobius"/>
    </source>
</evidence>
<keyword evidence="10" id="KW-1185">Reference proteome</keyword>
<feature type="transmembrane region" description="Helical" evidence="8">
    <location>
        <begin position="132"/>
        <end position="151"/>
    </location>
</feature>
<feature type="transmembrane region" description="Helical" evidence="8">
    <location>
        <begin position="206"/>
        <end position="223"/>
    </location>
</feature>
<keyword evidence="6 8" id="KW-1133">Transmembrane helix</keyword>
<dbReference type="Gene3D" id="1.10.3470.10">
    <property type="entry name" value="ABC transporter involved in vitamin B12 uptake, BtuC"/>
    <property type="match status" value="1"/>
</dbReference>
<evidence type="ECO:0000256" key="6">
    <source>
        <dbReference type="ARBA" id="ARBA00022989"/>
    </source>
</evidence>
<dbReference type="GO" id="GO:0033214">
    <property type="term" value="P:siderophore-iron import into cell"/>
    <property type="evidence" value="ECO:0007669"/>
    <property type="project" value="TreeGrafter"/>
</dbReference>
<evidence type="ECO:0000313" key="9">
    <source>
        <dbReference type="EMBL" id="AHW64880.1"/>
    </source>
</evidence>
<reference evidence="9 10" key="1">
    <citation type="journal article" date="2015" name="Int. J. Syst. Evol. Microbiol.">
        <title>Revisiting Corynebacterium glyciniphilum (ex Kubota et al., 1972) sp. nov., nom. rev., isolated from putrefied banana.</title>
        <authorList>
            <person name="Al-Dilaimi A."/>
            <person name="Bednarz H."/>
            <person name="Lomker A."/>
            <person name="Niehaus K."/>
            <person name="Kalinowski J."/>
            <person name="Ruckert C."/>
        </authorList>
    </citation>
    <scope>NUCLEOTIDE SEQUENCE [LARGE SCALE GENOMIC DNA]</scope>
    <source>
        <strain evidence="9">AJ 3170</strain>
    </source>
</reference>
<evidence type="ECO:0000256" key="4">
    <source>
        <dbReference type="ARBA" id="ARBA00022475"/>
    </source>
</evidence>
<dbReference type="STRING" id="1404245.CGLY_12200"/>
<dbReference type="AlphaFoldDB" id="X5EBV9"/>
<evidence type="ECO:0000256" key="2">
    <source>
        <dbReference type="ARBA" id="ARBA00007935"/>
    </source>
</evidence>
<feature type="transmembrane region" description="Helical" evidence="8">
    <location>
        <begin position="67"/>
        <end position="85"/>
    </location>
</feature>
<feature type="transmembrane region" description="Helical" evidence="8">
    <location>
        <begin position="158"/>
        <end position="179"/>
    </location>
</feature>
<evidence type="ECO:0000256" key="5">
    <source>
        <dbReference type="ARBA" id="ARBA00022692"/>
    </source>
</evidence>
<keyword evidence="7 8" id="KW-0472">Membrane</keyword>
<dbReference type="Proteomes" id="UP000023703">
    <property type="component" value="Chromosome"/>
</dbReference>
<dbReference type="HOGENOM" id="CLU_050494_0_0_11"/>
<dbReference type="Pfam" id="PF01032">
    <property type="entry name" value="FecCD"/>
    <property type="match status" value="1"/>
</dbReference>
<keyword evidence="3" id="KW-0813">Transport</keyword>
<accession>X5EBV9</accession>
<comment type="subcellular location">
    <subcellularLocation>
        <location evidence="1">Cell membrane</location>
        <topology evidence="1">Multi-pass membrane protein</topology>
    </subcellularLocation>
</comment>
<evidence type="ECO:0000256" key="1">
    <source>
        <dbReference type="ARBA" id="ARBA00004651"/>
    </source>
</evidence>
<feature type="transmembrane region" description="Helical" evidence="8">
    <location>
        <begin position="251"/>
        <end position="280"/>
    </location>
</feature>